<reference evidence="14 15" key="1">
    <citation type="journal article" date="2021" name="ISME Commun">
        <title>Automated analysis of genomic sequences facilitates high-throughput and comprehensive description of bacteria.</title>
        <authorList>
            <person name="Hitch T.C.A."/>
        </authorList>
    </citation>
    <scope>NUCLEOTIDE SEQUENCE [LARGE SCALE GENOMIC DNA]</scope>
    <source>
        <strain evidence="14 15">H2_18</strain>
    </source>
</reference>
<dbReference type="EMBL" id="JAOQJX010000014">
    <property type="protein sequence ID" value="MCU6747956.1"/>
    <property type="molecule type" value="Genomic_DNA"/>
</dbReference>
<dbReference type="Pfam" id="PF06463">
    <property type="entry name" value="Mob_synth_C"/>
    <property type="match status" value="1"/>
</dbReference>
<keyword evidence="5" id="KW-0479">Metal-binding</keyword>
<dbReference type="InterPro" id="IPR058240">
    <property type="entry name" value="rSAM_sf"/>
</dbReference>
<keyword evidence="7" id="KW-0408">Iron</keyword>
<evidence type="ECO:0000313" key="15">
    <source>
        <dbReference type="Proteomes" id="UP001652394"/>
    </source>
</evidence>
<name>A0ABT2TDV0_9FIRM</name>
<comment type="catalytic activity">
    <reaction evidence="12">
        <text>GTP + AH2 + S-adenosyl-L-methionine = (8S)-3',8-cyclo-7,8-dihydroguanosine 5'-triphosphate + 5'-deoxyadenosine + L-methionine + A + H(+)</text>
        <dbReference type="Rhea" id="RHEA:49576"/>
        <dbReference type="ChEBI" id="CHEBI:13193"/>
        <dbReference type="ChEBI" id="CHEBI:15378"/>
        <dbReference type="ChEBI" id="CHEBI:17319"/>
        <dbReference type="ChEBI" id="CHEBI:17499"/>
        <dbReference type="ChEBI" id="CHEBI:37565"/>
        <dbReference type="ChEBI" id="CHEBI:57844"/>
        <dbReference type="ChEBI" id="CHEBI:59789"/>
        <dbReference type="ChEBI" id="CHEBI:131766"/>
        <dbReference type="EC" id="4.1.99.22"/>
    </reaction>
</comment>
<keyword evidence="6" id="KW-0547">Nucleotide-binding</keyword>
<dbReference type="GO" id="GO:0061798">
    <property type="term" value="F:GTP 3',8'-cyclase activity"/>
    <property type="evidence" value="ECO:0007669"/>
    <property type="project" value="UniProtKB-EC"/>
</dbReference>
<evidence type="ECO:0000256" key="6">
    <source>
        <dbReference type="ARBA" id="ARBA00022741"/>
    </source>
</evidence>
<organism evidence="14 15">
    <name type="scientific">Faecalicatena acetigenes</name>
    <dbReference type="NCBI Taxonomy" id="2981790"/>
    <lineage>
        <taxon>Bacteria</taxon>
        <taxon>Bacillati</taxon>
        <taxon>Bacillota</taxon>
        <taxon>Clostridia</taxon>
        <taxon>Lachnospirales</taxon>
        <taxon>Lachnospiraceae</taxon>
        <taxon>Faecalicatena</taxon>
    </lineage>
</organism>
<dbReference type="SMART" id="SM00729">
    <property type="entry name" value="Elp3"/>
    <property type="match status" value="1"/>
</dbReference>
<keyword evidence="11 14" id="KW-0456">Lyase</keyword>
<accession>A0ABT2TDV0</accession>
<keyword evidence="4" id="KW-0949">S-adenosyl-L-methionine</keyword>
<dbReference type="InterPro" id="IPR040064">
    <property type="entry name" value="MoaA-like"/>
</dbReference>
<keyword evidence="8" id="KW-0411">Iron-sulfur</keyword>
<evidence type="ECO:0000256" key="8">
    <source>
        <dbReference type="ARBA" id="ARBA00023014"/>
    </source>
</evidence>
<dbReference type="Proteomes" id="UP001652394">
    <property type="component" value="Unassembled WGS sequence"/>
</dbReference>
<keyword evidence="15" id="KW-1185">Reference proteome</keyword>
<dbReference type="Gene3D" id="3.20.20.70">
    <property type="entry name" value="Aldolase class I"/>
    <property type="match status" value="1"/>
</dbReference>
<dbReference type="SFLD" id="SFLDG01386">
    <property type="entry name" value="main_SPASM_domain-containing"/>
    <property type="match status" value="1"/>
</dbReference>
<evidence type="ECO:0000256" key="1">
    <source>
        <dbReference type="ARBA" id="ARBA00001966"/>
    </source>
</evidence>
<dbReference type="InterPro" id="IPR013785">
    <property type="entry name" value="Aldolase_TIM"/>
</dbReference>
<evidence type="ECO:0000256" key="3">
    <source>
        <dbReference type="ARBA" id="ARBA00022485"/>
    </source>
</evidence>
<dbReference type="CDD" id="cd01335">
    <property type="entry name" value="Radical_SAM"/>
    <property type="match status" value="1"/>
</dbReference>
<protein>
    <recommendedName>
        <fullName evidence="2">GTP 3',8-cyclase</fullName>
        <ecNumber evidence="2">4.1.99.22</ecNumber>
    </recommendedName>
</protein>
<dbReference type="InterPro" id="IPR007197">
    <property type="entry name" value="rSAM"/>
</dbReference>
<evidence type="ECO:0000256" key="10">
    <source>
        <dbReference type="ARBA" id="ARBA00023150"/>
    </source>
</evidence>
<dbReference type="NCBIfam" id="TIGR02666">
    <property type="entry name" value="moaA"/>
    <property type="match status" value="1"/>
</dbReference>
<proteinExistence type="predicted"/>
<evidence type="ECO:0000256" key="12">
    <source>
        <dbReference type="ARBA" id="ARBA00048697"/>
    </source>
</evidence>
<dbReference type="InterPro" id="IPR050105">
    <property type="entry name" value="MoCo_biosynth_MoaA/MoaC"/>
</dbReference>
<dbReference type="PROSITE" id="PS51918">
    <property type="entry name" value="RADICAL_SAM"/>
    <property type="match status" value="1"/>
</dbReference>
<evidence type="ECO:0000256" key="5">
    <source>
        <dbReference type="ARBA" id="ARBA00022723"/>
    </source>
</evidence>
<keyword evidence="3" id="KW-0004">4Fe-4S</keyword>
<feature type="domain" description="Radical SAM core" evidence="13">
    <location>
        <begin position="5"/>
        <end position="228"/>
    </location>
</feature>
<dbReference type="PANTHER" id="PTHR22960">
    <property type="entry name" value="MOLYBDOPTERIN COFACTOR SYNTHESIS PROTEIN A"/>
    <property type="match status" value="1"/>
</dbReference>
<evidence type="ECO:0000256" key="2">
    <source>
        <dbReference type="ARBA" id="ARBA00012167"/>
    </source>
</evidence>
<dbReference type="InterPro" id="IPR010505">
    <property type="entry name" value="MoaA_twitch"/>
</dbReference>
<evidence type="ECO:0000259" key="13">
    <source>
        <dbReference type="PROSITE" id="PS51918"/>
    </source>
</evidence>
<dbReference type="CDD" id="cd21117">
    <property type="entry name" value="Twitch_MoaA"/>
    <property type="match status" value="1"/>
</dbReference>
<evidence type="ECO:0000256" key="4">
    <source>
        <dbReference type="ARBA" id="ARBA00022691"/>
    </source>
</evidence>
<dbReference type="PROSITE" id="PS01305">
    <property type="entry name" value="MOAA_NIFB_PQQE"/>
    <property type="match status" value="1"/>
</dbReference>
<evidence type="ECO:0000313" key="14">
    <source>
        <dbReference type="EMBL" id="MCU6747956.1"/>
    </source>
</evidence>
<evidence type="ECO:0000256" key="11">
    <source>
        <dbReference type="ARBA" id="ARBA00023239"/>
    </source>
</evidence>
<dbReference type="InterPro" id="IPR006638">
    <property type="entry name" value="Elp3/MiaA/NifB-like_rSAM"/>
</dbReference>
<evidence type="ECO:0000256" key="7">
    <source>
        <dbReference type="ARBA" id="ARBA00023004"/>
    </source>
</evidence>
<dbReference type="SUPFAM" id="SSF102114">
    <property type="entry name" value="Radical SAM enzymes"/>
    <property type="match status" value="1"/>
</dbReference>
<gene>
    <name evidence="14" type="primary">moaA</name>
    <name evidence="14" type="ORF">OCV51_09885</name>
</gene>
<dbReference type="InterPro" id="IPR013483">
    <property type="entry name" value="MoaA"/>
</dbReference>
<comment type="caution">
    <text evidence="14">The sequence shown here is derived from an EMBL/GenBank/DDBJ whole genome shotgun (WGS) entry which is preliminary data.</text>
</comment>
<dbReference type="RefSeq" id="WP_059068195.1">
    <property type="nucleotide sequence ID" value="NZ_JAOQJX010000014.1"/>
</dbReference>
<dbReference type="SFLD" id="SFLDG01383">
    <property type="entry name" value="cyclic_pyranopterin_phosphate"/>
    <property type="match status" value="1"/>
</dbReference>
<dbReference type="SFLD" id="SFLDS00029">
    <property type="entry name" value="Radical_SAM"/>
    <property type="match status" value="1"/>
</dbReference>
<keyword evidence="9" id="KW-0342">GTP-binding</keyword>
<dbReference type="SFLD" id="SFLDG01067">
    <property type="entry name" value="SPASM/twitch_domain_containing"/>
    <property type="match status" value="1"/>
</dbReference>
<dbReference type="Pfam" id="PF04055">
    <property type="entry name" value="Radical_SAM"/>
    <property type="match status" value="1"/>
</dbReference>
<dbReference type="EC" id="4.1.99.22" evidence="2"/>
<dbReference type="PANTHER" id="PTHR22960:SF0">
    <property type="entry name" value="MOLYBDENUM COFACTOR BIOSYNTHESIS PROTEIN 1"/>
    <property type="match status" value="1"/>
</dbReference>
<keyword evidence="10" id="KW-0501">Molybdenum cofactor biosynthesis</keyword>
<dbReference type="InterPro" id="IPR000385">
    <property type="entry name" value="MoaA_NifB_PqqE_Fe-S-bd_CS"/>
</dbReference>
<comment type="cofactor">
    <cofactor evidence="1">
        <name>[4Fe-4S] cluster</name>
        <dbReference type="ChEBI" id="CHEBI:49883"/>
    </cofactor>
</comment>
<sequence>MFKDSYGRQITYMRISVTDRCNLRCIYCMPADGIRQTTHKEILTFDEIVRIARIGAGKGISRIKITGGEPLVRKNIAALIRMLKAVPGIEQVTLTTNGGLLNEQIDSLVKSGLDAVNISLDTVDETVYKRITRCGDLAPVLKGIKKACSYPELTVKLNCVPLEEMQDAQILSLVRFASQTGVCVRFIEMMPVGLGKCCGGRSQVELRKLLEREYGEAEREEGSFGNGPAVYYRFEKLKEKVGFISAVSHQFCDSCNRVRMTAQGYLKTCLQYSTGIDLKSLLRSGASDSEIEKAFLKAIAEKPLCHQFADTENTEENIQGQEMIEQKGMSEIGG</sequence>
<evidence type="ECO:0000256" key="9">
    <source>
        <dbReference type="ARBA" id="ARBA00023134"/>
    </source>
</evidence>